<evidence type="ECO:0000256" key="1">
    <source>
        <dbReference type="ARBA" id="ARBA00006484"/>
    </source>
</evidence>
<dbReference type="InterPro" id="IPR020904">
    <property type="entry name" value="Sc_DH/Rdtase_CS"/>
</dbReference>
<proteinExistence type="inferred from homology"/>
<dbReference type="FunFam" id="3.40.50.720:FF:000084">
    <property type="entry name" value="Short-chain dehydrogenase reductase"/>
    <property type="match status" value="1"/>
</dbReference>
<dbReference type="EMBL" id="SPKJ01000070">
    <property type="protein sequence ID" value="MYZ49348.1"/>
    <property type="molecule type" value="Genomic_DNA"/>
</dbReference>
<dbReference type="OrthoDB" id="9795647at2"/>
<gene>
    <name evidence="4" type="ORF">E4O86_16685</name>
</gene>
<dbReference type="RefSeq" id="WP_161141688.1">
    <property type="nucleotide sequence ID" value="NZ_SPKJ01000070.1"/>
</dbReference>
<evidence type="ECO:0000256" key="3">
    <source>
        <dbReference type="RuleBase" id="RU000363"/>
    </source>
</evidence>
<accession>A0A964T6F8</accession>
<dbReference type="InterPro" id="IPR002347">
    <property type="entry name" value="SDR_fam"/>
</dbReference>
<sequence>MKLDSTVAAIVTGGASGLGEATARMLAAHGVRVALFDMNAERGRRVAEETGGRFMQVDVTDEASVDAGLAAARDAHGTERILVNCAGIVMGRRTVTRERETGILRPHDLASFRKVIEVNLVGTFHMAAKCAAAMAAAEPLTEDGERGVIVMTSSVAATDGQIGQAAYSASKGGVLALTLPLARDLMGSGIRVLTIQPGIFWTPMFGEIAPEYAKALAESVPYPKRLGRPDEYADLVRFLCENGYVNGESVRLDGAIRLAPK</sequence>
<dbReference type="InterPro" id="IPR036291">
    <property type="entry name" value="NAD(P)-bd_dom_sf"/>
</dbReference>
<dbReference type="PANTHER" id="PTHR43658">
    <property type="entry name" value="SHORT-CHAIN DEHYDROGENASE/REDUCTASE"/>
    <property type="match status" value="1"/>
</dbReference>
<comment type="caution">
    <text evidence="4">The sequence shown here is derived from an EMBL/GenBank/DDBJ whole genome shotgun (WGS) entry which is preliminary data.</text>
</comment>
<dbReference type="Pfam" id="PF00106">
    <property type="entry name" value="adh_short"/>
    <property type="match status" value="1"/>
</dbReference>
<evidence type="ECO:0000313" key="4">
    <source>
        <dbReference type="EMBL" id="MYZ49348.1"/>
    </source>
</evidence>
<dbReference type="Gene3D" id="3.40.50.720">
    <property type="entry name" value="NAD(P)-binding Rossmann-like Domain"/>
    <property type="match status" value="1"/>
</dbReference>
<name>A0A964T6F8_9HYPH</name>
<comment type="similarity">
    <text evidence="1 3">Belongs to the short-chain dehydrogenases/reductases (SDR) family.</text>
</comment>
<keyword evidence="5" id="KW-1185">Reference proteome</keyword>
<dbReference type="AlphaFoldDB" id="A0A964T6F8"/>
<protein>
    <submittedName>
        <fullName evidence="4">SDR family NAD(P)-dependent oxidoreductase</fullName>
    </submittedName>
</protein>
<dbReference type="PROSITE" id="PS00061">
    <property type="entry name" value="ADH_SHORT"/>
    <property type="match status" value="1"/>
</dbReference>
<evidence type="ECO:0000313" key="5">
    <source>
        <dbReference type="Proteomes" id="UP000773614"/>
    </source>
</evidence>
<dbReference type="Proteomes" id="UP000773614">
    <property type="component" value="Unassembled WGS sequence"/>
</dbReference>
<keyword evidence="2" id="KW-0560">Oxidoreductase</keyword>
<dbReference type="GO" id="GO:0016491">
    <property type="term" value="F:oxidoreductase activity"/>
    <property type="evidence" value="ECO:0007669"/>
    <property type="project" value="UniProtKB-KW"/>
</dbReference>
<dbReference type="PANTHER" id="PTHR43658:SF8">
    <property type="entry name" value="17-BETA-HYDROXYSTEROID DEHYDROGENASE 14-RELATED"/>
    <property type="match status" value="1"/>
</dbReference>
<dbReference type="PRINTS" id="PR00081">
    <property type="entry name" value="GDHRDH"/>
</dbReference>
<dbReference type="SUPFAM" id="SSF51735">
    <property type="entry name" value="NAD(P)-binding Rossmann-fold domains"/>
    <property type="match status" value="1"/>
</dbReference>
<evidence type="ECO:0000256" key="2">
    <source>
        <dbReference type="ARBA" id="ARBA00023002"/>
    </source>
</evidence>
<reference evidence="4" key="1">
    <citation type="submission" date="2019-03" db="EMBL/GenBank/DDBJ databases">
        <title>Afifella sp. nov., isolated from activated sludge.</title>
        <authorList>
            <person name="Li Q."/>
            <person name="Liu Y."/>
        </authorList>
    </citation>
    <scope>NUCLEOTIDE SEQUENCE</scope>
    <source>
        <strain evidence="4">L72</strain>
    </source>
</reference>
<dbReference type="PRINTS" id="PR00080">
    <property type="entry name" value="SDRFAMILY"/>
</dbReference>
<organism evidence="4 5">
    <name type="scientific">Propylenella binzhouense</name>
    <dbReference type="NCBI Taxonomy" id="2555902"/>
    <lineage>
        <taxon>Bacteria</taxon>
        <taxon>Pseudomonadati</taxon>
        <taxon>Pseudomonadota</taxon>
        <taxon>Alphaproteobacteria</taxon>
        <taxon>Hyphomicrobiales</taxon>
        <taxon>Propylenellaceae</taxon>
        <taxon>Propylenella</taxon>
    </lineage>
</organism>